<dbReference type="GO" id="GO:0005634">
    <property type="term" value="C:nucleus"/>
    <property type="evidence" value="ECO:0007669"/>
    <property type="project" value="UniProtKB-SubCell"/>
</dbReference>
<protein>
    <recommendedName>
        <fullName evidence="7">NAC domain-containing protein</fullName>
    </recommendedName>
</protein>
<evidence type="ECO:0000313" key="8">
    <source>
        <dbReference type="EMBL" id="CAD6239143.1"/>
    </source>
</evidence>
<comment type="caution">
    <text evidence="8">The sequence shown here is derived from an EMBL/GenBank/DDBJ whole genome shotgun (WGS) entry which is preliminary data.</text>
</comment>
<name>A0A811P9D2_9POAL</name>
<evidence type="ECO:0000256" key="1">
    <source>
        <dbReference type="ARBA" id="ARBA00004123"/>
    </source>
</evidence>
<keyword evidence="2" id="KW-0805">Transcription regulation</keyword>
<dbReference type="OrthoDB" id="1424968at2759"/>
<accession>A0A811P9D2</accession>
<proteinExistence type="predicted"/>
<feature type="region of interest" description="Disordered" evidence="6">
    <location>
        <begin position="356"/>
        <end position="375"/>
    </location>
</feature>
<keyword evidence="5" id="KW-0539">Nucleus</keyword>
<evidence type="ECO:0000256" key="4">
    <source>
        <dbReference type="ARBA" id="ARBA00023163"/>
    </source>
</evidence>
<dbReference type="GO" id="GO:0006355">
    <property type="term" value="P:regulation of DNA-templated transcription"/>
    <property type="evidence" value="ECO:0007669"/>
    <property type="project" value="InterPro"/>
</dbReference>
<organism evidence="8 9">
    <name type="scientific">Miscanthus lutarioriparius</name>
    <dbReference type="NCBI Taxonomy" id="422564"/>
    <lineage>
        <taxon>Eukaryota</taxon>
        <taxon>Viridiplantae</taxon>
        <taxon>Streptophyta</taxon>
        <taxon>Embryophyta</taxon>
        <taxon>Tracheophyta</taxon>
        <taxon>Spermatophyta</taxon>
        <taxon>Magnoliopsida</taxon>
        <taxon>Liliopsida</taxon>
        <taxon>Poales</taxon>
        <taxon>Poaceae</taxon>
        <taxon>PACMAD clade</taxon>
        <taxon>Panicoideae</taxon>
        <taxon>Andropogonodae</taxon>
        <taxon>Andropogoneae</taxon>
        <taxon>Saccharinae</taxon>
        <taxon>Miscanthus</taxon>
    </lineage>
</organism>
<evidence type="ECO:0000256" key="2">
    <source>
        <dbReference type="ARBA" id="ARBA00023015"/>
    </source>
</evidence>
<dbReference type="Pfam" id="PF02365">
    <property type="entry name" value="NAM"/>
    <property type="match status" value="1"/>
</dbReference>
<feature type="domain" description="NAC" evidence="7">
    <location>
        <begin position="24"/>
        <end position="195"/>
    </location>
</feature>
<dbReference type="EMBL" id="CAJGYO010000006">
    <property type="protein sequence ID" value="CAD6239143.1"/>
    <property type="molecule type" value="Genomic_DNA"/>
</dbReference>
<evidence type="ECO:0000313" key="9">
    <source>
        <dbReference type="Proteomes" id="UP000604825"/>
    </source>
</evidence>
<dbReference type="Gene3D" id="2.170.150.80">
    <property type="entry name" value="NAC domain"/>
    <property type="match status" value="1"/>
</dbReference>
<dbReference type="Proteomes" id="UP000604825">
    <property type="component" value="Unassembled WGS sequence"/>
</dbReference>
<dbReference type="InterPro" id="IPR003441">
    <property type="entry name" value="NAC-dom"/>
</dbReference>
<dbReference type="FunFam" id="2.170.150.80:FF:000006">
    <property type="entry name" value="NAC domain-containing protein 100-like"/>
    <property type="match status" value="1"/>
</dbReference>
<dbReference type="AlphaFoldDB" id="A0A811P9D2"/>
<gene>
    <name evidence="8" type="ORF">NCGR_LOCUS26171</name>
</gene>
<keyword evidence="9" id="KW-1185">Reference proteome</keyword>
<dbReference type="InterPro" id="IPR036093">
    <property type="entry name" value="NAC_dom_sf"/>
</dbReference>
<feature type="compositionally biased region" description="Polar residues" evidence="6">
    <location>
        <begin position="360"/>
        <end position="375"/>
    </location>
</feature>
<comment type="subcellular location">
    <subcellularLocation>
        <location evidence="1">Nucleus</location>
    </subcellularLocation>
</comment>
<dbReference type="GO" id="GO:0003677">
    <property type="term" value="F:DNA binding"/>
    <property type="evidence" value="ECO:0007669"/>
    <property type="project" value="UniProtKB-KW"/>
</dbReference>
<dbReference type="SUPFAM" id="SSF101941">
    <property type="entry name" value="NAC domain"/>
    <property type="match status" value="1"/>
</dbReference>
<dbReference type="PROSITE" id="PS51005">
    <property type="entry name" value="NAC"/>
    <property type="match status" value="1"/>
</dbReference>
<evidence type="ECO:0000259" key="7">
    <source>
        <dbReference type="PROSITE" id="PS51005"/>
    </source>
</evidence>
<sequence>MVDQQQPQPQQEEMNAVHASGHELPPGFRFYPSDNEIVNHYLMNKVRNTDFTCTAIGEVDVNKIEPWDLPKEAKWGEKDWYFFFQKDRKYPMGPRVNRATKAGYWKATGKDKEVYNTTEGVVLLVGMKKTLVFYKGRAPRGDKTNWVMHEYRLEGSDKFSGPASASSSATNAAAAMKASTSASKDEWVVCRLFHKTTGIKKTTAPAYQVPMAGAKNDQNQNNIPAILISMPLQLPVPMPVPVPVPMQFPILPDFAVDLVPPYYPDIGAGMLPMMPPMVGIGGAGGLQINGALFGRPIVMPPQINLYHQMGMVAAAGQMGMGAAAGQMDMGAAAGQMGMGATVAQMDMGVAGAGGFDGAATESSPSSMVSQKDEQANATEISSMMSVNGPGSATTTIEMDGIWKYKY</sequence>
<keyword evidence="4" id="KW-0804">Transcription</keyword>
<keyword evidence="3" id="KW-0238">DNA-binding</keyword>
<dbReference type="PANTHER" id="PTHR31744">
    <property type="entry name" value="PROTEIN CUP-SHAPED COTYLEDON 2-RELATED"/>
    <property type="match status" value="1"/>
</dbReference>
<evidence type="ECO:0000256" key="5">
    <source>
        <dbReference type="ARBA" id="ARBA00023242"/>
    </source>
</evidence>
<dbReference type="PANTHER" id="PTHR31744:SF92">
    <property type="entry name" value="NAC DOMAIN-CONTAINING PROTEIN 87"/>
    <property type="match status" value="1"/>
</dbReference>
<evidence type="ECO:0000256" key="3">
    <source>
        <dbReference type="ARBA" id="ARBA00023125"/>
    </source>
</evidence>
<reference evidence="8" key="1">
    <citation type="submission" date="2020-10" db="EMBL/GenBank/DDBJ databases">
        <authorList>
            <person name="Han B."/>
            <person name="Lu T."/>
            <person name="Zhao Q."/>
            <person name="Huang X."/>
            <person name="Zhao Y."/>
        </authorList>
    </citation>
    <scope>NUCLEOTIDE SEQUENCE</scope>
</reference>
<evidence type="ECO:0000256" key="6">
    <source>
        <dbReference type="SAM" id="MobiDB-lite"/>
    </source>
</evidence>